<proteinExistence type="predicted"/>
<accession>A0A0A9A275</accession>
<dbReference type="EMBL" id="GBRH01252704">
    <property type="protein sequence ID" value="JAD45191.1"/>
    <property type="molecule type" value="Transcribed_RNA"/>
</dbReference>
<reference evidence="1" key="2">
    <citation type="journal article" date="2015" name="Data Brief">
        <title>Shoot transcriptome of the giant reed, Arundo donax.</title>
        <authorList>
            <person name="Barrero R.A."/>
            <person name="Guerrero F.D."/>
            <person name="Moolhuijzen P."/>
            <person name="Goolsby J.A."/>
            <person name="Tidwell J."/>
            <person name="Bellgard S.E."/>
            <person name="Bellgard M.I."/>
        </authorList>
    </citation>
    <scope>NUCLEOTIDE SEQUENCE</scope>
    <source>
        <tissue evidence="1">Shoot tissue taken approximately 20 cm above the soil surface</tissue>
    </source>
</reference>
<reference evidence="1" key="1">
    <citation type="submission" date="2014-09" db="EMBL/GenBank/DDBJ databases">
        <authorList>
            <person name="Magalhaes I.L.F."/>
            <person name="Oliveira U."/>
            <person name="Santos F.R."/>
            <person name="Vidigal T.H.D.A."/>
            <person name="Brescovit A.D."/>
            <person name="Santos A.J."/>
        </authorList>
    </citation>
    <scope>NUCLEOTIDE SEQUENCE</scope>
    <source>
        <tissue evidence="1">Shoot tissue taken approximately 20 cm above the soil surface</tissue>
    </source>
</reference>
<evidence type="ECO:0000313" key="1">
    <source>
        <dbReference type="EMBL" id="JAD45191.1"/>
    </source>
</evidence>
<name>A0A0A9A275_ARUDO</name>
<dbReference type="AlphaFoldDB" id="A0A0A9A275"/>
<sequence length="67" mass="7088">MPPPTRCRGPQATVVCAARRRPHAATCPEPSSCVAAHAQLFALSHRHARVPPLICAAPCPAAPEEKK</sequence>
<protein>
    <submittedName>
        <fullName evidence="1">Uncharacterized protein</fullName>
    </submittedName>
</protein>
<organism evidence="1">
    <name type="scientific">Arundo donax</name>
    <name type="common">Giant reed</name>
    <name type="synonym">Donax arundinaceus</name>
    <dbReference type="NCBI Taxonomy" id="35708"/>
    <lineage>
        <taxon>Eukaryota</taxon>
        <taxon>Viridiplantae</taxon>
        <taxon>Streptophyta</taxon>
        <taxon>Embryophyta</taxon>
        <taxon>Tracheophyta</taxon>
        <taxon>Spermatophyta</taxon>
        <taxon>Magnoliopsida</taxon>
        <taxon>Liliopsida</taxon>
        <taxon>Poales</taxon>
        <taxon>Poaceae</taxon>
        <taxon>PACMAD clade</taxon>
        <taxon>Arundinoideae</taxon>
        <taxon>Arundineae</taxon>
        <taxon>Arundo</taxon>
    </lineage>
</organism>